<dbReference type="RefSeq" id="WP_168371076.1">
    <property type="nucleotide sequence ID" value="NZ_AHCB03000005.1"/>
</dbReference>
<evidence type="ECO:0000313" key="2">
    <source>
        <dbReference type="EMBL" id="MDP2564510.1"/>
    </source>
</evidence>
<dbReference type="Proteomes" id="UP001177212">
    <property type="component" value="Unassembled WGS sequence"/>
</dbReference>
<reference evidence="2" key="1">
    <citation type="submission" date="2023-07" db="EMBL/GenBank/DDBJ databases">
        <title>Genome content predicts the carbon catabolic preferences of heterotrophic bacteria.</title>
        <authorList>
            <person name="Gralka M."/>
        </authorList>
    </citation>
    <scope>NUCLEOTIDE SEQUENCE</scope>
    <source>
        <strain evidence="2">4G09</strain>
    </source>
</reference>
<evidence type="ECO:0000313" key="3">
    <source>
        <dbReference type="Proteomes" id="UP001177212"/>
    </source>
</evidence>
<proteinExistence type="predicted"/>
<dbReference type="EMBL" id="JAUYVT010000005">
    <property type="protein sequence ID" value="MDP2564510.1"/>
    <property type="molecule type" value="Genomic_DNA"/>
</dbReference>
<keyword evidence="1" id="KW-0812">Transmembrane</keyword>
<sequence length="81" mass="9365">MSFLGMIPFIIAIIAFIFAFKHFTKFVDGAWRRSFSSKHLALFFVSAFIFLSMFYIMAEYHEELGIKSSCARSADCFQQNS</sequence>
<keyword evidence="1" id="KW-0472">Membrane</keyword>
<keyword evidence="1" id="KW-1133">Transmembrane helix</keyword>
<evidence type="ECO:0000256" key="1">
    <source>
        <dbReference type="SAM" id="Phobius"/>
    </source>
</evidence>
<organism evidence="2 3">
    <name type="scientific">Pseudoalteromonas marina</name>
    <dbReference type="NCBI Taxonomy" id="267375"/>
    <lineage>
        <taxon>Bacteria</taxon>
        <taxon>Pseudomonadati</taxon>
        <taxon>Pseudomonadota</taxon>
        <taxon>Gammaproteobacteria</taxon>
        <taxon>Alteromonadales</taxon>
        <taxon>Pseudoalteromonadaceae</taxon>
        <taxon>Pseudoalteromonas</taxon>
    </lineage>
</organism>
<feature type="transmembrane region" description="Helical" evidence="1">
    <location>
        <begin position="39"/>
        <end position="58"/>
    </location>
</feature>
<feature type="transmembrane region" description="Helical" evidence="1">
    <location>
        <begin position="6"/>
        <end position="27"/>
    </location>
</feature>
<accession>A0ABT9FCL0</accession>
<name>A0ABT9FCL0_9GAMM</name>
<keyword evidence="3" id="KW-1185">Reference proteome</keyword>
<comment type="caution">
    <text evidence="2">The sequence shown here is derived from an EMBL/GenBank/DDBJ whole genome shotgun (WGS) entry which is preliminary data.</text>
</comment>
<protein>
    <submittedName>
        <fullName evidence="2">Uncharacterized protein</fullName>
    </submittedName>
</protein>
<gene>
    <name evidence="2" type="ORF">Q8W34_07680</name>
</gene>